<dbReference type="Gene3D" id="3.40.50.450">
    <property type="match status" value="1"/>
</dbReference>
<name>A0AAX0V8M8_LATSK</name>
<dbReference type="PANTHER" id="PTHR15364:SF0">
    <property type="entry name" value="2'-DEOXYNUCLEOSIDE 5'-PHOSPHATE N-HYDROLASE 1"/>
    <property type="match status" value="1"/>
</dbReference>
<dbReference type="AlphaFoldDB" id="A0AAX0V8M8"/>
<organism evidence="1 2">
    <name type="scientific">Latilactobacillus sakei</name>
    <name type="common">Lactobacillus sakei</name>
    <dbReference type="NCBI Taxonomy" id="1599"/>
    <lineage>
        <taxon>Bacteria</taxon>
        <taxon>Bacillati</taxon>
        <taxon>Bacillota</taxon>
        <taxon>Bacilli</taxon>
        <taxon>Lactobacillales</taxon>
        <taxon>Lactobacillaceae</taxon>
        <taxon>Latilactobacillus</taxon>
    </lineage>
</organism>
<evidence type="ECO:0000313" key="2">
    <source>
        <dbReference type="Proteomes" id="UP000234349"/>
    </source>
</evidence>
<dbReference type="GO" id="GO:0009159">
    <property type="term" value="P:deoxyribonucleoside monophosphate catabolic process"/>
    <property type="evidence" value="ECO:0007669"/>
    <property type="project" value="TreeGrafter"/>
</dbReference>
<sequence>MSTNKKIYLAGPFFSPEQITRLDQIATLLAKNPTVATENIFRPNEHSYSDAEFGTFEWQTATFGFDIRQIDQADLVVAVLDYQTELGQFEPDSGTMWECGYAFAHNKPVILVRYKDDLPINLMLSGSATAIFNGEADLANLATYDFNTLQTKYVATKIF</sequence>
<evidence type="ECO:0000313" key="1">
    <source>
        <dbReference type="EMBL" id="PKX76367.1"/>
    </source>
</evidence>
<dbReference type="InterPro" id="IPR007710">
    <property type="entry name" value="Nucleoside_deoxyribTrfase"/>
</dbReference>
<dbReference type="GO" id="GO:0070694">
    <property type="term" value="F:5-hydroxymethyl-dUMP N-hydrolase activity"/>
    <property type="evidence" value="ECO:0007669"/>
    <property type="project" value="TreeGrafter"/>
</dbReference>
<dbReference type="InterPro" id="IPR051239">
    <property type="entry name" value="2'-dNMP_N-hydrolase"/>
</dbReference>
<gene>
    <name evidence="1" type="ORF">CUR37_09340</name>
</gene>
<dbReference type="RefSeq" id="WP_076632563.1">
    <property type="nucleotide sequence ID" value="NZ_CP016465.1"/>
</dbReference>
<dbReference type="Pfam" id="PF05014">
    <property type="entry name" value="Nuc_deoxyrib_tr"/>
    <property type="match status" value="1"/>
</dbReference>
<dbReference type="SUPFAM" id="SSF52309">
    <property type="entry name" value="N-(deoxy)ribosyltransferase-like"/>
    <property type="match status" value="1"/>
</dbReference>
<protein>
    <submittedName>
        <fullName evidence="1">Nucleoside 2-deoxyribosyltransferase</fullName>
    </submittedName>
</protein>
<accession>A0AAX0V8M8</accession>
<comment type="caution">
    <text evidence="1">The sequence shown here is derived from an EMBL/GenBank/DDBJ whole genome shotgun (WGS) entry which is preliminary data.</text>
</comment>
<reference evidence="1 2" key="1">
    <citation type="submission" date="2016-09" db="EMBL/GenBank/DDBJ databases">
        <authorList>
            <person name="Inglin R.C."/>
        </authorList>
    </citation>
    <scope>NUCLEOTIDE SEQUENCE [LARGE SCALE GENOMIC DNA]</scope>
    <source>
        <strain evidence="1 2">RI-517</strain>
    </source>
</reference>
<dbReference type="EMBL" id="MKGH01000050">
    <property type="protein sequence ID" value="PKX76367.1"/>
    <property type="molecule type" value="Genomic_DNA"/>
</dbReference>
<dbReference type="PANTHER" id="PTHR15364">
    <property type="entry name" value="2'-DEOXYNUCLEOSIDE 5'-PHOSPHATE N-HYDROLASE 1"/>
    <property type="match status" value="1"/>
</dbReference>
<proteinExistence type="predicted"/>
<dbReference type="Proteomes" id="UP000234349">
    <property type="component" value="Unassembled WGS sequence"/>
</dbReference>